<gene>
    <name evidence="7" type="primary">LOC115221221</name>
</gene>
<dbReference type="RefSeq" id="XP_036366704.1">
    <property type="nucleotide sequence ID" value="XM_036510811.1"/>
</dbReference>
<evidence type="ECO:0000256" key="3">
    <source>
        <dbReference type="ARBA" id="ARBA00022989"/>
    </source>
</evidence>
<feature type="transmembrane region" description="Helical" evidence="5">
    <location>
        <begin position="486"/>
        <end position="504"/>
    </location>
</feature>
<evidence type="ECO:0000313" key="6">
    <source>
        <dbReference type="Proteomes" id="UP000515154"/>
    </source>
</evidence>
<dbReference type="AlphaFoldDB" id="A0A7E6FG49"/>
<feature type="transmembrane region" description="Helical" evidence="5">
    <location>
        <begin position="162"/>
        <end position="187"/>
    </location>
</feature>
<organism evidence="6 7">
    <name type="scientific">Octopus sinensis</name>
    <name type="common">East Asian common octopus</name>
    <dbReference type="NCBI Taxonomy" id="2607531"/>
    <lineage>
        <taxon>Eukaryota</taxon>
        <taxon>Metazoa</taxon>
        <taxon>Spiralia</taxon>
        <taxon>Lophotrochozoa</taxon>
        <taxon>Mollusca</taxon>
        <taxon>Cephalopoda</taxon>
        <taxon>Coleoidea</taxon>
        <taxon>Octopodiformes</taxon>
        <taxon>Octopoda</taxon>
        <taxon>Incirrata</taxon>
        <taxon>Octopodidae</taxon>
        <taxon>Octopus</taxon>
    </lineage>
</organism>
<evidence type="ECO:0000313" key="7">
    <source>
        <dbReference type="RefSeq" id="XP_036366704.1"/>
    </source>
</evidence>
<feature type="transmembrane region" description="Helical" evidence="5">
    <location>
        <begin position="305"/>
        <end position="325"/>
    </location>
</feature>
<evidence type="ECO:0000256" key="2">
    <source>
        <dbReference type="ARBA" id="ARBA00022692"/>
    </source>
</evidence>
<feature type="transmembrane region" description="Helical" evidence="5">
    <location>
        <begin position="269"/>
        <end position="293"/>
    </location>
</feature>
<feature type="transmembrane region" description="Helical" evidence="5">
    <location>
        <begin position="117"/>
        <end position="150"/>
    </location>
</feature>
<evidence type="ECO:0000256" key="1">
    <source>
        <dbReference type="ARBA" id="ARBA00004141"/>
    </source>
</evidence>
<evidence type="ECO:0000256" key="5">
    <source>
        <dbReference type="SAM" id="Phobius"/>
    </source>
</evidence>
<dbReference type="GO" id="GO:0015179">
    <property type="term" value="F:L-amino acid transmembrane transporter activity"/>
    <property type="evidence" value="ECO:0007669"/>
    <property type="project" value="TreeGrafter"/>
</dbReference>
<dbReference type="PANTHER" id="PTHR11785">
    <property type="entry name" value="AMINO ACID TRANSPORTER"/>
    <property type="match status" value="1"/>
</dbReference>
<keyword evidence="6" id="KW-1185">Reference proteome</keyword>
<keyword evidence="4 5" id="KW-0472">Membrane</keyword>
<dbReference type="InterPro" id="IPR050598">
    <property type="entry name" value="AminoAcid_Transporter"/>
</dbReference>
<feature type="transmembrane region" description="Helical" evidence="5">
    <location>
        <begin position="199"/>
        <end position="219"/>
    </location>
</feature>
<feature type="transmembrane region" description="Helical" evidence="5">
    <location>
        <begin position="400"/>
        <end position="418"/>
    </location>
</feature>
<comment type="subcellular location">
    <subcellularLocation>
        <location evidence="1">Membrane</location>
        <topology evidence="1">Multi-pass membrane protein</topology>
    </subcellularLocation>
</comment>
<keyword evidence="2 5" id="KW-0812">Transmembrane</keyword>
<reference evidence="7" key="1">
    <citation type="submission" date="2025-08" db="UniProtKB">
        <authorList>
            <consortium name="RefSeq"/>
        </authorList>
    </citation>
    <scope>IDENTIFICATION</scope>
</reference>
<evidence type="ECO:0000256" key="4">
    <source>
        <dbReference type="ARBA" id="ARBA00023136"/>
    </source>
</evidence>
<dbReference type="KEGG" id="osn:115221221"/>
<name>A0A7E6FG49_9MOLL</name>
<proteinExistence type="predicted"/>
<protein>
    <submittedName>
        <fullName evidence="7">Cystine/glutamate transporter-like</fullName>
    </submittedName>
</protein>
<accession>A0A7E6FG49</accession>
<dbReference type="InterPro" id="IPR002293">
    <property type="entry name" value="AA/rel_permease1"/>
</dbReference>
<dbReference type="GO" id="GO:0016020">
    <property type="term" value="C:membrane"/>
    <property type="evidence" value="ECO:0007669"/>
    <property type="project" value="UniProtKB-SubCell"/>
</dbReference>
<feature type="transmembrane region" description="Helical" evidence="5">
    <location>
        <begin position="231"/>
        <end position="249"/>
    </location>
</feature>
<dbReference type="PIRSF" id="PIRSF006060">
    <property type="entry name" value="AA_transporter"/>
    <property type="match status" value="1"/>
</dbReference>
<dbReference type="Pfam" id="PF13520">
    <property type="entry name" value="AA_permease_2"/>
    <property type="match status" value="1"/>
</dbReference>
<feature type="transmembrane region" description="Helical" evidence="5">
    <location>
        <begin position="357"/>
        <end position="379"/>
    </location>
</feature>
<dbReference type="Proteomes" id="UP000515154">
    <property type="component" value="Linkage group LG18"/>
</dbReference>
<keyword evidence="3 5" id="KW-1133">Transmembrane helix</keyword>
<feature type="transmembrane region" description="Helical" evidence="5">
    <location>
        <begin position="80"/>
        <end position="105"/>
    </location>
</feature>
<sequence>MKNRKLVLSPNGLNGIYQKQVYQNEAFVPDNGYGSLPDGFPAQPDLQPEISIIRDSSDKGIPLQQRKLPHRETIGLKKSISLVTSFSLLVAMVGHVSIFITPTSIFKNSGSVGVSLIIWLIGGLGNLLQALITLELAAMFPACGGVYLYVQEILGPLPAFIILWGYNLLIVGPFWAFLSYTASLYILKIHFLTCDPPDFPVRLLAGWILLTVVALNCVYTRFVTKCQSVMAATKIITLLLVISGGIFSLSQGEIENFKEPFENSKTDVASLVLAVLYSIFSYGGWAIIAALSEDMKNSARDLPKAILLTFFILITSYILINAAYYTTLSPYEIINSSSVALDFTRHIYEPLTSLTSVLVAISSIGALIAAVLAQPRLLFAAAKFGHSPTIMRMLHERFKTPWLANFALCIWALVMLFTGESQHFMEILGTFTVYSAININLCHLYYRWKAPDVKRPYKVNISIPIFQLIFNIFVMTAAIYSSRNSVALSVSLLLAAIPVYWICISWKKKPKNFQEFLNKSSIILQKLFNMRVAA</sequence>
<dbReference type="PANTHER" id="PTHR11785:SF516">
    <property type="entry name" value="AMINO ACID PERMEASE_ SLC12A DOMAIN-CONTAINING PROTEIN"/>
    <property type="match status" value="1"/>
</dbReference>
<feature type="transmembrane region" description="Helical" evidence="5">
    <location>
        <begin position="424"/>
        <end position="446"/>
    </location>
</feature>
<dbReference type="Gene3D" id="1.20.1740.10">
    <property type="entry name" value="Amino acid/polyamine transporter I"/>
    <property type="match status" value="1"/>
</dbReference>
<feature type="transmembrane region" description="Helical" evidence="5">
    <location>
        <begin position="458"/>
        <end position="480"/>
    </location>
</feature>